<feature type="compositionally biased region" description="Polar residues" evidence="2">
    <location>
        <begin position="779"/>
        <end position="789"/>
    </location>
</feature>
<feature type="region of interest" description="Disordered" evidence="2">
    <location>
        <begin position="572"/>
        <end position="605"/>
    </location>
</feature>
<dbReference type="EMBL" id="CAMXCT030002016">
    <property type="protein sequence ID" value="CAL4782283.1"/>
    <property type="molecule type" value="Genomic_DNA"/>
</dbReference>
<feature type="region of interest" description="Disordered" evidence="2">
    <location>
        <begin position="809"/>
        <end position="837"/>
    </location>
</feature>
<keyword evidence="5" id="KW-1185">Reference proteome</keyword>
<organism evidence="3">
    <name type="scientific">Cladocopium goreaui</name>
    <dbReference type="NCBI Taxonomy" id="2562237"/>
    <lineage>
        <taxon>Eukaryota</taxon>
        <taxon>Sar</taxon>
        <taxon>Alveolata</taxon>
        <taxon>Dinophyceae</taxon>
        <taxon>Suessiales</taxon>
        <taxon>Symbiodiniaceae</taxon>
        <taxon>Cladocopium</taxon>
    </lineage>
</organism>
<dbReference type="EMBL" id="CAMXCT010002016">
    <property type="protein sequence ID" value="CAI3994971.1"/>
    <property type="molecule type" value="Genomic_DNA"/>
</dbReference>
<proteinExistence type="predicted"/>
<feature type="region of interest" description="Disordered" evidence="2">
    <location>
        <begin position="649"/>
        <end position="673"/>
    </location>
</feature>
<sequence>MLNTQHPTMAALREPMAQPMPQPMGEQMAACGDRPMMPSLLAPKALAPPMGLIQPEPLRTYLEPPMVGGDSLGGSHQSEAAQMGAWPGFQIPPSLLAPKALAPPMGLIQPEPLRTYLEPPMVGGHSLGGSHQAEAAPAWPGFQIPYPGSGYGAHGALPPNGATEPVTSLQHLAGVSAKQDKEILDTLRSSGLALNLKSLDEPEVDIGQMLNMSMATQGSAHASMEGNAKTPSMNAAAAFSPEPTAVPKPSQVRVTSSSMIAAEDYLRGYRPQSNAQRLTYPSGVTIDFSELAPVMRVVAIANSQSRSRIFGAIESGMHVRTAMQVFRECDRDGCGFLTWSNGQIRDFVMTVFIQLSLVPPAEMQTYAAHTLFDMNRSMCLSACDCLCLVDVMLRAISLVDGHQVDQVPRAPRSRSPGTASVRAVSSPVAEELAQAQAETERLRQELEELKAAEAAAEAGDHRPFTSTEGFLEPTSDTAALLSTAKAHAENRRLERELKNLRALASRQRGEVEWLNELKQHLNTSRQEELEEEHLRLMEMQQEEEAAEQAALRQQQEMEERRQRHLEALVQERSERRRRLEQREKELQEQEMAQEAEEERLQQKEQDLQQRELELHKERERSIQQAEALRGRELDVSREIGRLQAAAVGLTPPVAPGPVISPSAASHVEPEEEADADAAEAAAMAAAQSLENRKLRRELESLRALAHWQQSEVGAAIACKSAAPGESQHRGPSAASAAAGGGQSSGSKPRGALVMAALAGEALAQRQADAPDSAPWQCHTCGSSPEQSSYGRGGLEDYDRTVRDLMSRVLGRSDDLDSPHALPRARSPRRVLEPVTMQ</sequence>
<name>A0A9P1G0H7_9DINO</name>
<dbReference type="AlphaFoldDB" id="A0A9P1G0H7"/>
<evidence type="ECO:0000313" key="5">
    <source>
        <dbReference type="Proteomes" id="UP001152797"/>
    </source>
</evidence>
<keyword evidence="1" id="KW-0175">Coiled coil</keyword>
<feature type="region of interest" description="Disordered" evidence="2">
    <location>
        <begin position="763"/>
        <end position="796"/>
    </location>
</feature>
<evidence type="ECO:0000256" key="2">
    <source>
        <dbReference type="SAM" id="MobiDB-lite"/>
    </source>
</evidence>
<feature type="region of interest" description="Disordered" evidence="2">
    <location>
        <begin position="722"/>
        <end position="748"/>
    </location>
</feature>
<accession>A0A9P1G0H7</accession>
<protein>
    <submittedName>
        <fullName evidence="4">Reticulocyte-binding protein 2-like a</fullName>
    </submittedName>
</protein>
<feature type="coiled-coil region" evidence="1">
    <location>
        <begin position="428"/>
        <end position="459"/>
    </location>
</feature>
<evidence type="ECO:0000256" key="1">
    <source>
        <dbReference type="SAM" id="Coils"/>
    </source>
</evidence>
<dbReference type="EMBL" id="CAMXCT020002016">
    <property type="protein sequence ID" value="CAL1148346.1"/>
    <property type="molecule type" value="Genomic_DNA"/>
</dbReference>
<feature type="region of interest" description="Disordered" evidence="2">
    <location>
        <begin position="406"/>
        <end position="427"/>
    </location>
</feature>
<evidence type="ECO:0000313" key="3">
    <source>
        <dbReference type="EMBL" id="CAI3994971.1"/>
    </source>
</evidence>
<evidence type="ECO:0000313" key="4">
    <source>
        <dbReference type="EMBL" id="CAL4782283.1"/>
    </source>
</evidence>
<reference evidence="3" key="1">
    <citation type="submission" date="2022-10" db="EMBL/GenBank/DDBJ databases">
        <authorList>
            <person name="Chen Y."/>
            <person name="Dougan E. K."/>
            <person name="Chan C."/>
            <person name="Rhodes N."/>
            <person name="Thang M."/>
        </authorList>
    </citation>
    <scope>NUCLEOTIDE SEQUENCE</scope>
</reference>
<reference evidence="4 5" key="2">
    <citation type="submission" date="2024-05" db="EMBL/GenBank/DDBJ databases">
        <authorList>
            <person name="Chen Y."/>
            <person name="Shah S."/>
            <person name="Dougan E. K."/>
            <person name="Thang M."/>
            <person name="Chan C."/>
        </authorList>
    </citation>
    <scope>NUCLEOTIDE SEQUENCE [LARGE SCALE GENOMIC DNA]</scope>
</reference>
<dbReference type="Proteomes" id="UP001152797">
    <property type="component" value="Unassembled WGS sequence"/>
</dbReference>
<comment type="caution">
    <text evidence="3">The sequence shown here is derived from an EMBL/GenBank/DDBJ whole genome shotgun (WGS) entry which is preliminary data.</text>
</comment>
<dbReference type="OrthoDB" id="442420at2759"/>
<gene>
    <name evidence="3" type="ORF">C1SCF055_LOCUS21581</name>
</gene>